<evidence type="ECO:0000256" key="1">
    <source>
        <dbReference type="SAM" id="MobiDB-lite"/>
    </source>
</evidence>
<dbReference type="EMBL" id="AP035884">
    <property type="protein sequence ID" value="BFP50614.1"/>
    <property type="molecule type" value="Genomic_DNA"/>
</dbReference>
<protein>
    <submittedName>
        <fullName evidence="2">Uncharacterized protein</fullName>
    </submittedName>
</protein>
<name>A0AB33K4V8_9ACTN</name>
<gene>
    <name evidence="2" type="ORF">SCMC78_04210</name>
</gene>
<accession>A0AB33K4V8</accession>
<dbReference type="KEGG" id="stcm:SCMC78_04210"/>
<evidence type="ECO:0000313" key="2">
    <source>
        <dbReference type="EMBL" id="BFP50614.1"/>
    </source>
</evidence>
<sequence length="57" mass="5480">MVAGAGTDAVGAEAGSGATGSTVMAVSGDGSGRVAAGASRECDGPAPYFFRRRLDST</sequence>
<feature type="compositionally biased region" description="Low complexity" evidence="1">
    <location>
        <begin position="9"/>
        <end position="21"/>
    </location>
</feature>
<proteinExistence type="predicted"/>
<organism evidence="2">
    <name type="scientific">Streptomyces sp. CMC78</name>
    <dbReference type="NCBI Taxonomy" id="3231512"/>
    <lineage>
        <taxon>Bacteria</taxon>
        <taxon>Bacillati</taxon>
        <taxon>Actinomycetota</taxon>
        <taxon>Actinomycetes</taxon>
        <taxon>Kitasatosporales</taxon>
        <taxon>Streptomycetaceae</taxon>
        <taxon>Streptomyces</taxon>
    </lineage>
</organism>
<reference evidence="2" key="1">
    <citation type="submission" date="2024-07" db="EMBL/GenBank/DDBJ databases">
        <title>Complete genome sequences of cellulolytic bacteria, Kitasatospora sp. CMC57 and Streptomyces sp. CMC78, isolated from Japanese agricultural soil.</title>
        <authorList>
            <person name="Hashimoto T."/>
            <person name="Ito M."/>
            <person name="Iwamoto M."/>
            <person name="Fukahori D."/>
            <person name="Shoda T."/>
            <person name="Sakoda M."/>
            <person name="Morohoshi T."/>
            <person name="Mitsuboshi M."/>
            <person name="Nishizawa T."/>
        </authorList>
    </citation>
    <scope>NUCLEOTIDE SEQUENCE</scope>
    <source>
        <strain evidence="2">CMC78</strain>
    </source>
</reference>
<feature type="region of interest" description="Disordered" evidence="1">
    <location>
        <begin position="1"/>
        <end position="21"/>
    </location>
</feature>
<dbReference type="AlphaFoldDB" id="A0AB33K4V8"/>